<dbReference type="GO" id="GO:0015499">
    <property type="term" value="F:formate transmembrane transporter activity"/>
    <property type="evidence" value="ECO:0007669"/>
    <property type="project" value="TreeGrafter"/>
</dbReference>
<evidence type="ECO:0000256" key="1">
    <source>
        <dbReference type="ARBA" id="ARBA00004141"/>
    </source>
</evidence>
<evidence type="ECO:0000256" key="3">
    <source>
        <dbReference type="ARBA" id="ARBA00022989"/>
    </source>
</evidence>
<proteinExistence type="predicted"/>
<feature type="transmembrane region" description="Helical" evidence="6">
    <location>
        <begin position="187"/>
        <end position="210"/>
    </location>
</feature>
<dbReference type="RefSeq" id="WP_179429049.1">
    <property type="nucleotide sequence ID" value="NZ_JACBZP010000001.1"/>
</dbReference>
<feature type="transmembrane region" description="Helical" evidence="6">
    <location>
        <begin position="39"/>
        <end position="63"/>
    </location>
</feature>
<dbReference type="InterPro" id="IPR000292">
    <property type="entry name" value="For/NO2_transpt"/>
</dbReference>
<comment type="caution">
    <text evidence="7">The sequence shown here is derived from an EMBL/GenBank/DDBJ whole genome shotgun (WGS) entry which is preliminary data.</text>
</comment>
<evidence type="ECO:0000256" key="2">
    <source>
        <dbReference type="ARBA" id="ARBA00022692"/>
    </source>
</evidence>
<keyword evidence="3 6" id="KW-1133">Transmembrane helix</keyword>
<dbReference type="EMBL" id="JACBZP010000001">
    <property type="protein sequence ID" value="NYI68750.1"/>
    <property type="molecule type" value="Genomic_DNA"/>
</dbReference>
<keyword evidence="4 6" id="KW-0472">Membrane</keyword>
<dbReference type="Gene3D" id="1.20.1080.10">
    <property type="entry name" value="Glycerol uptake facilitator protein"/>
    <property type="match status" value="1"/>
</dbReference>
<dbReference type="PANTHER" id="PTHR30520:SF2">
    <property type="entry name" value="INNER MEMBRANE PROTEIN YFDC"/>
    <property type="match status" value="1"/>
</dbReference>
<dbReference type="PANTHER" id="PTHR30520">
    <property type="entry name" value="FORMATE TRANSPORTER-RELATED"/>
    <property type="match status" value="1"/>
</dbReference>
<protein>
    <submittedName>
        <fullName evidence="7">Formate/nitrite transporter FocA (FNT family)</fullName>
    </submittedName>
</protein>
<keyword evidence="8" id="KW-1185">Reference proteome</keyword>
<evidence type="ECO:0000256" key="4">
    <source>
        <dbReference type="ARBA" id="ARBA00023136"/>
    </source>
</evidence>
<feature type="compositionally biased region" description="Low complexity" evidence="5">
    <location>
        <begin position="269"/>
        <end position="279"/>
    </location>
</feature>
<feature type="transmembrane region" description="Helical" evidence="6">
    <location>
        <begin position="156"/>
        <end position="175"/>
    </location>
</feature>
<dbReference type="AlphaFoldDB" id="A0A7Z0IIQ7"/>
<evidence type="ECO:0000256" key="5">
    <source>
        <dbReference type="SAM" id="MobiDB-lite"/>
    </source>
</evidence>
<reference evidence="7 8" key="1">
    <citation type="submission" date="2020-07" db="EMBL/GenBank/DDBJ databases">
        <title>Sequencing the genomes of 1000 actinobacteria strains.</title>
        <authorList>
            <person name="Klenk H.-P."/>
        </authorList>
    </citation>
    <scope>NUCLEOTIDE SEQUENCE [LARGE SCALE GENOMIC DNA]</scope>
    <source>
        <strain evidence="7 8">DSM 26341</strain>
    </source>
</reference>
<keyword evidence="2 6" id="KW-0812">Transmembrane</keyword>
<evidence type="ECO:0000256" key="6">
    <source>
        <dbReference type="SAM" id="Phobius"/>
    </source>
</evidence>
<dbReference type="Proteomes" id="UP000539111">
    <property type="component" value="Unassembled WGS sequence"/>
</dbReference>
<feature type="transmembrane region" description="Helical" evidence="6">
    <location>
        <begin position="69"/>
        <end position="87"/>
    </location>
</feature>
<gene>
    <name evidence="7" type="ORF">BJY26_003056</name>
</gene>
<feature type="transmembrane region" description="Helical" evidence="6">
    <location>
        <begin position="230"/>
        <end position="255"/>
    </location>
</feature>
<dbReference type="GO" id="GO:0005886">
    <property type="term" value="C:plasma membrane"/>
    <property type="evidence" value="ECO:0007669"/>
    <property type="project" value="TreeGrafter"/>
</dbReference>
<evidence type="ECO:0000313" key="7">
    <source>
        <dbReference type="EMBL" id="NYI68750.1"/>
    </source>
</evidence>
<accession>A0A7Z0IIQ7</accession>
<evidence type="ECO:0000313" key="8">
    <source>
        <dbReference type="Proteomes" id="UP000539111"/>
    </source>
</evidence>
<name>A0A7Z0IIQ7_9MICO</name>
<dbReference type="InterPro" id="IPR023271">
    <property type="entry name" value="Aquaporin-like"/>
</dbReference>
<comment type="subcellular location">
    <subcellularLocation>
        <location evidence="1">Membrane</location>
        <topology evidence="1">Multi-pass membrane protein</topology>
    </subcellularLocation>
</comment>
<dbReference type="Pfam" id="PF01226">
    <property type="entry name" value="Form_Nir_trans"/>
    <property type="match status" value="1"/>
</dbReference>
<feature type="region of interest" description="Disordered" evidence="5">
    <location>
        <begin position="264"/>
        <end position="286"/>
    </location>
</feature>
<organism evidence="7 8">
    <name type="scientific">Spelaeicoccus albus</name>
    <dbReference type="NCBI Taxonomy" id="1280376"/>
    <lineage>
        <taxon>Bacteria</taxon>
        <taxon>Bacillati</taxon>
        <taxon>Actinomycetota</taxon>
        <taxon>Actinomycetes</taxon>
        <taxon>Micrococcales</taxon>
        <taxon>Brevibacteriaceae</taxon>
        <taxon>Spelaeicoccus</taxon>
    </lineage>
</organism>
<sequence length="286" mass="30940">MSEDRRRELGAGDEPVEEGLAVSFNRIAHEGAERLHRTVGVMFATGFAGGLEISLGVIGYLAVDVATGNQLLAGLAFSIGLIALMLAKSELFTENFLVPIIAVAAREARLRRLFKLWGSTLLANLVSGWIIMWLVVKGFPEWTSAIVHSAHTFIDGPYDLQSMALAVLGGSVITLMTRMQHGTESDVAKIVAAVAAGFLLAGLPLFHSILDSLFIFGAIHAGGDINYLQWLVWFAWTVGFNAVGGIILVTAVRIFRTKDLVRDRRRNSPRNPDSPRGPGEQTESGD</sequence>
<feature type="transmembrane region" description="Helical" evidence="6">
    <location>
        <begin position="116"/>
        <end position="136"/>
    </location>
</feature>